<name>A0A6I4YQX2_9DEIO</name>
<organism evidence="2 3">
    <name type="scientific">Deinococcus xianganensis</name>
    <dbReference type="NCBI Taxonomy" id="1507289"/>
    <lineage>
        <taxon>Bacteria</taxon>
        <taxon>Thermotogati</taxon>
        <taxon>Deinococcota</taxon>
        <taxon>Deinococci</taxon>
        <taxon>Deinococcales</taxon>
        <taxon>Deinococcaceae</taxon>
        <taxon>Deinococcus</taxon>
    </lineage>
</organism>
<feature type="transmembrane region" description="Helical" evidence="1">
    <location>
        <begin position="102"/>
        <end position="120"/>
    </location>
</feature>
<keyword evidence="1" id="KW-0472">Membrane</keyword>
<proteinExistence type="predicted"/>
<protein>
    <submittedName>
        <fullName evidence="2">Uncharacterized protein</fullName>
    </submittedName>
</protein>
<evidence type="ECO:0000313" key="3">
    <source>
        <dbReference type="Proteomes" id="UP000430519"/>
    </source>
</evidence>
<gene>
    <name evidence="2" type="ORF">GLX28_20935</name>
</gene>
<evidence type="ECO:0000256" key="1">
    <source>
        <dbReference type="SAM" id="Phobius"/>
    </source>
</evidence>
<dbReference type="EMBL" id="WVHK01000207">
    <property type="protein sequence ID" value="MXV22086.1"/>
    <property type="molecule type" value="Genomic_DNA"/>
</dbReference>
<sequence>MISLLNILTTRPHVEAFPLAIIMAFPLWFGLNWVEIGDHVITHIGPQGVSRGSKDDHLVSVVASVVVYLLTLRGQLKGGINFPVGGATPEEQQRRARRANAWVRHIIVPLLVVLPLSWLIDQSVSRTTLLMSFAMITSVCFCVTWLLLFTLRRLR</sequence>
<feature type="transmembrane region" description="Helical" evidence="1">
    <location>
        <begin position="132"/>
        <end position="151"/>
    </location>
</feature>
<keyword evidence="1" id="KW-0812">Transmembrane</keyword>
<dbReference type="AlphaFoldDB" id="A0A6I4YQX2"/>
<dbReference type="Proteomes" id="UP000430519">
    <property type="component" value="Unassembled WGS sequence"/>
</dbReference>
<reference evidence="2 3" key="1">
    <citation type="submission" date="2019-11" db="EMBL/GenBank/DDBJ databases">
        <title>Genome sequence of Deinococcus xianganensis Y35, AI-2 producing algicidal bacterium, isolated from lake water.</title>
        <authorList>
            <person name="Li Y."/>
        </authorList>
    </citation>
    <scope>NUCLEOTIDE SEQUENCE [LARGE SCALE GENOMIC DNA]</scope>
    <source>
        <strain evidence="2 3">Y35</strain>
    </source>
</reference>
<feature type="transmembrane region" description="Helical" evidence="1">
    <location>
        <begin position="16"/>
        <end position="34"/>
    </location>
</feature>
<keyword evidence="1" id="KW-1133">Transmembrane helix</keyword>
<evidence type="ECO:0000313" key="2">
    <source>
        <dbReference type="EMBL" id="MXV22086.1"/>
    </source>
</evidence>
<accession>A0A6I4YQX2</accession>
<dbReference type="RefSeq" id="WP_160982707.1">
    <property type="nucleotide sequence ID" value="NZ_WVHK01000207.1"/>
</dbReference>
<keyword evidence="3" id="KW-1185">Reference proteome</keyword>
<comment type="caution">
    <text evidence="2">The sequence shown here is derived from an EMBL/GenBank/DDBJ whole genome shotgun (WGS) entry which is preliminary data.</text>
</comment>